<dbReference type="AlphaFoldDB" id="A0A316V0X2"/>
<reference evidence="1 2" key="1">
    <citation type="journal article" date="2018" name="Mol. Biol. Evol.">
        <title>Broad Genomic Sampling Reveals a Smut Pathogenic Ancestry of the Fungal Clade Ustilaginomycotina.</title>
        <authorList>
            <person name="Kijpornyongpan T."/>
            <person name="Mondo S.J."/>
            <person name="Barry K."/>
            <person name="Sandor L."/>
            <person name="Lee J."/>
            <person name="Lipzen A."/>
            <person name="Pangilinan J."/>
            <person name="LaButti K."/>
            <person name="Hainaut M."/>
            <person name="Henrissat B."/>
            <person name="Grigoriev I.V."/>
            <person name="Spatafora J.W."/>
            <person name="Aime M.C."/>
        </authorList>
    </citation>
    <scope>NUCLEOTIDE SEQUENCE [LARGE SCALE GENOMIC DNA]</scope>
    <source>
        <strain evidence="1 2">MCA 5214</strain>
    </source>
</reference>
<sequence>MGLRTIATHDWLSLFASYPSYIRIREARHELYGSSSYQIVGGPSFKRHEAASLEAARAIASFLAQKYPQFFVTVPEGSHLSPDDGAQITGVRRLAHPQLGLPAKEWKLYEEELGGDNAWRVAGELVPDDLALLLPDLEGEAEGQYRFIGGSICAAGFWRLDEKIGLTLRQIHLTGKVAQYEERLMGPMDRWFTKLKPTTLAERNNYFFQVFSPEVTDPLALLDEFHRGTLHPTKVGAEDAAALSLRGKRGQGALHDPVELSWSHSSNGPEALFDHTVKRSVVKPEDGIHYERQAPPAATRPEEIAMRSERQTLRKLPKSGAVLFTIRTHLTPIPTMAKEPGVPGRLASAMRSWPEDVQWYKGVRRFRDVCLPYLDAAHEEQVASGIFTGSAEEILAAKRAYPF</sequence>
<dbReference type="Pfam" id="PF11927">
    <property type="entry name" value="HODM_asu-like"/>
    <property type="match status" value="2"/>
</dbReference>
<dbReference type="InterPro" id="IPR021848">
    <property type="entry name" value="HODM_asu-like"/>
</dbReference>
<name>A0A316V0X2_9BASI</name>
<dbReference type="Proteomes" id="UP000245884">
    <property type="component" value="Unassembled WGS sequence"/>
</dbReference>
<accession>A0A316V0X2</accession>
<dbReference type="GeneID" id="37029837"/>
<organism evidence="1 2">
    <name type="scientific">Jaminaea rosea</name>
    <dbReference type="NCBI Taxonomy" id="1569628"/>
    <lineage>
        <taxon>Eukaryota</taxon>
        <taxon>Fungi</taxon>
        <taxon>Dikarya</taxon>
        <taxon>Basidiomycota</taxon>
        <taxon>Ustilaginomycotina</taxon>
        <taxon>Exobasidiomycetes</taxon>
        <taxon>Microstromatales</taxon>
        <taxon>Microstromatales incertae sedis</taxon>
        <taxon>Jaminaea</taxon>
    </lineage>
</organism>
<protein>
    <submittedName>
        <fullName evidence="1">Uncharacterized protein</fullName>
    </submittedName>
</protein>
<dbReference type="OrthoDB" id="497541at2759"/>
<dbReference type="RefSeq" id="XP_025365506.1">
    <property type="nucleotide sequence ID" value="XM_025508014.1"/>
</dbReference>
<gene>
    <name evidence="1" type="ORF">BDZ90DRAFT_257945</name>
</gene>
<proteinExistence type="predicted"/>
<dbReference type="EMBL" id="KZ819662">
    <property type="protein sequence ID" value="PWN30894.1"/>
    <property type="molecule type" value="Genomic_DNA"/>
</dbReference>
<dbReference type="STRING" id="1569628.A0A316V0X2"/>
<keyword evidence="2" id="KW-1185">Reference proteome</keyword>
<evidence type="ECO:0000313" key="1">
    <source>
        <dbReference type="EMBL" id="PWN30894.1"/>
    </source>
</evidence>
<evidence type="ECO:0000313" key="2">
    <source>
        <dbReference type="Proteomes" id="UP000245884"/>
    </source>
</evidence>